<dbReference type="UniPathway" id="UPA00989"/>
<organism evidence="8 9">
    <name type="scientific">Marivirga sericea</name>
    <dbReference type="NCBI Taxonomy" id="1028"/>
    <lineage>
        <taxon>Bacteria</taxon>
        <taxon>Pseudomonadati</taxon>
        <taxon>Bacteroidota</taxon>
        <taxon>Cytophagia</taxon>
        <taxon>Cytophagales</taxon>
        <taxon>Marivirgaceae</taxon>
        <taxon>Marivirga</taxon>
    </lineage>
</organism>
<evidence type="ECO:0000256" key="4">
    <source>
        <dbReference type="ARBA" id="ARBA00022679"/>
    </source>
</evidence>
<dbReference type="InterPro" id="IPR003358">
    <property type="entry name" value="tRNA_(Gua-N-7)_MeTrfase_Trmb"/>
</dbReference>
<dbReference type="InterPro" id="IPR029063">
    <property type="entry name" value="SAM-dependent_MTases_sf"/>
</dbReference>
<evidence type="ECO:0000256" key="5">
    <source>
        <dbReference type="ARBA" id="ARBA00022691"/>
    </source>
</evidence>
<protein>
    <recommendedName>
        <fullName evidence="7">tRNA (guanine-N(7)-)-methyltransferase</fullName>
        <ecNumber evidence="7">2.1.1.33</ecNumber>
    </recommendedName>
    <alternativeName>
        <fullName evidence="7">tRNA (guanine(46)-N(7))-methyltransferase</fullName>
    </alternativeName>
    <alternativeName>
        <fullName evidence="7">tRNA(m7G46)-methyltransferase</fullName>
    </alternativeName>
</protein>
<comment type="similarity">
    <text evidence="7">Belongs to the class I-like SAM-binding methyltransferase superfamily. TrmB family.</text>
</comment>
<feature type="binding site" evidence="7">
    <location>
        <position position="47"/>
    </location>
    <ligand>
        <name>S-adenosyl-L-methionine</name>
        <dbReference type="ChEBI" id="CHEBI:59789"/>
    </ligand>
</feature>
<dbReference type="HAMAP" id="MF_01057">
    <property type="entry name" value="tRNA_methyltr_TrmB"/>
    <property type="match status" value="1"/>
</dbReference>
<dbReference type="InterPro" id="IPR055361">
    <property type="entry name" value="tRNA_methyltr_TrmB_bact"/>
</dbReference>
<evidence type="ECO:0000313" key="9">
    <source>
        <dbReference type="Proteomes" id="UP000193804"/>
    </source>
</evidence>
<feature type="binding site" evidence="7">
    <location>
        <position position="72"/>
    </location>
    <ligand>
        <name>S-adenosyl-L-methionine</name>
        <dbReference type="ChEBI" id="CHEBI:59789"/>
    </ligand>
</feature>
<dbReference type="RefSeq" id="WP_085515679.1">
    <property type="nucleotide sequence ID" value="NZ_FXAW01000001.1"/>
</dbReference>
<feature type="binding site" evidence="7">
    <location>
        <position position="157"/>
    </location>
    <ligand>
        <name>substrate</name>
    </ligand>
</feature>
<gene>
    <name evidence="7" type="primary">trmB</name>
    <name evidence="8" type="ORF">SAMN05661096_00693</name>
</gene>
<dbReference type="PROSITE" id="PS51625">
    <property type="entry name" value="SAM_MT_TRMB"/>
    <property type="match status" value="1"/>
</dbReference>
<proteinExistence type="inferred from homology"/>
<accession>A0A1X7IIH2</accession>
<keyword evidence="6 7" id="KW-0819">tRNA processing</keyword>
<reference evidence="9" key="1">
    <citation type="submission" date="2017-04" db="EMBL/GenBank/DDBJ databases">
        <authorList>
            <person name="Varghese N."/>
            <person name="Submissions S."/>
        </authorList>
    </citation>
    <scope>NUCLEOTIDE SEQUENCE [LARGE SCALE GENOMIC DNA]</scope>
    <source>
        <strain evidence="9">DSM 4125</strain>
    </source>
</reference>
<evidence type="ECO:0000256" key="2">
    <source>
        <dbReference type="ARBA" id="ARBA00003015"/>
    </source>
</evidence>
<name>A0A1X7IIH2_9BACT</name>
<dbReference type="GO" id="GO:0043527">
    <property type="term" value="C:tRNA methyltransferase complex"/>
    <property type="evidence" value="ECO:0007669"/>
    <property type="project" value="TreeGrafter"/>
</dbReference>
<dbReference type="PANTHER" id="PTHR23417">
    <property type="entry name" value="3-DEOXY-D-MANNO-OCTULOSONIC-ACID TRANSFERASE/TRNA GUANINE-N 7 - -METHYLTRANSFERASE"/>
    <property type="match status" value="1"/>
</dbReference>
<dbReference type="STRING" id="1028.SAMN05661096_00693"/>
<dbReference type="NCBIfam" id="NF001080">
    <property type="entry name" value="PRK00121.2-2"/>
    <property type="match status" value="1"/>
</dbReference>
<sequence>MSRQKLKRFEDLRNRHNVLEYDDQRFPNIKSNWAKEVFANSNPINLELACGRGEYSIGLAKEFPNENFVGVDIKGERLWQGSSKAIEEGLENVAFARNFILDLEQMFVVGEVNDIWIIHPDPRPRDRDEKRRLTFHRFLDIYKRIQGGKGRIFFKTDNTDLYHWTLNEILPARDDIKDLHFTDDLHNSVYLKEHYGITTRYERKFAKVGETIKYLRFEWKA</sequence>
<comment type="function">
    <text evidence="2 7">Catalyzes the formation of N(7)-methylguanine at position 46 (m7G46) in tRNA.</text>
</comment>
<keyword evidence="5 7" id="KW-0949">S-adenosyl-L-methionine</keyword>
<evidence type="ECO:0000256" key="3">
    <source>
        <dbReference type="ARBA" id="ARBA00022603"/>
    </source>
</evidence>
<dbReference type="AlphaFoldDB" id="A0A1X7IIH2"/>
<dbReference type="EC" id="2.1.1.33" evidence="7"/>
<evidence type="ECO:0000313" key="8">
    <source>
        <dbReference type="EMBL" id="SMG14671.1"/>
    </source>
</evidence>
<comment type="pathway">
    <text evidence="7">tRNA modification; N(7)-methylguanine-tRNA biosynthesis.</text>
</comment>
<dbReference type="Proteomes" id="UP000193804">
    <property type="component" value="Unassembled WGS sequence"/>
</dbReference>
<feature type="binding site" evidence="7">
    <location>
        <position position="121"/>
    </location>
    <ligand>
        <name>S-adenosyl-L-methionine</name>
        <dbReference type="ChEBI" id="CHEBI:59789"/>
    </ligand>
</feature>
<dbReference type="PANTHER" id="PTHR23417:SF14">
    <property type="entry name" value="PENTACOTRIPEPTIDE-REPEAT REGION OF PRORP DOMAIN-CONTAINING PROTEIN"/>
    <property type="match status" value="1"/>
</dbReference>
<dbReference type="Pfam" id="PF02390">
    <property type="entry name" value="Methyltransf_4"/>
    <property type="match status" value="1"/>
</dbReference>
<dbReference type="OrthoDB" id="9802090at2"/>
<evidence type="ECO:0000256" key="7">
    <source>
        <dbReference type="HAMAP-Rule" id="MF_01057"/>
    </source>
</evidence>
<feature type="binding site" evidence="7">
    <location>
        <begin position="199"/>
        <end position="202"/>
    </location>
    <ligand>
        <name>substrate</name>
    </ligand>
</feature>
<keyword evidence="3 7" id="KW-0489">Methyltransferase</keyword>
<dbReference type="EMBL" id="FXAW01000001">
    <property type="protein sequence ID" value="SMG14671.1"/>
    <property type="molecule type" value="Genomic_DNA"/>
</dbReference>
<keyword evidence="9" id="KW-1185">Reference proteome</keyword>
<evidence type="ECO:0000256" key="1">
    <source>
        <dbReference type="ARBA" id="ARBA00000142"/>
    </source>
</evidence>
<evidence type="ECO:0000256" key="6">
    <source>
        <dbReference type="ARBA" id="ARBA00022694"/>
    </source>
</evidence>
<keyword evidence="4 7" id="KW-0808">Transferase</keyword>
<comment type="caution">
    <text evidence="7">Lacks conserved residue(s) required for the propagation of feature annotation.</text>
</comment>
<dbReference type="Gene3D" id="3.40.50.150">
    <property type="entry name" value="Vaccinia Virus protein VP39"/>
    <property type="match status" value="1"/>
</dbReference>
<dbReference type="GO" id="GO:0008176">
    <property type="term" value="F:tRNA (guanine(46)-N7)-methyltransferase activity"/>
    <property type="evidence" value="ECO:0007669"/>
    <property type="project" value="UniProtKB-UniRule"/>
</dbReference>
<dbReference type="SUPFAM" id="SSF53335">
    <property type="entry name" value="S-adenosyl-L-methionine-dependent methyltransferases"/>
    <property type="match status" value="1"/>
</dbReference>
<comment type="catalytic activity">
    <reaction evidence="1 7">
        <text>guanosine(46) in tRNA + S-adenosyl-L-methionine = N(7)-methylguanosine(46) in tRNA + S-adenosyl-L-homocysteine</text>
        <dbReference type="Rhea" id="RHEA:42708"/>
        <dbReference type="Rhea" id="RHEA-COMP:10188"/>
        <dbReference type="Rhea" id="RHEA-COMP:10189"/>
        <dbReference type="ChEBI" id="CHEBI:57856"/>
        <dbReference type="ChEBI" id="CHEBI:59789"/>
        <dbReference type="ChEBI" id="CHEBI:74269"/>
        <dbReference type="ChEBI" id="CHEBI:74480"/>
        <dbReference type="EC" id="2.1.1.33"/>
    </reaction>
</comment>